<accession>A0A915AH16</accession>
<dbReference type="AlphaFoldDB" id="A0A915AH16"/>
<keyword evidence="1" id="KW-1185">Reference proteome</keyword>
<proteinExistence type="predicted"/>
<name>A0A915AH16_PARUN</name>
<dbReference type="Proteomes" id="UP000887569">
    <property type="component" value="Unplaced"/>
</dbReference>
<organism evidence="1 2">
    <name type="scientific">Parascaris univalens</name>
    <name type="common">Nematode worm</name>
    <dbReference type="NCBI Taxonomy" id="6257"/>
    <lineage>
        <taxon>Eukaryota</taxon>
        <taxon>Metazoa</taxon>
        <taxon>Ecdysozoa</taxon>
        <taxon>Nematoda</taxon>
        <taxon>Chromadorea</taxon>
        <taxon>Rhabditida</taxon>
        <taxon>Spirurina</taxon>
        <taxon>Ascaridomorpha</taxon>
        <taxon>Ascaridoidea</taxon>
        <taxon>Ascarididae</taxon>
        <taxon>Parascaris</taxon>
    </lineage>
</organism>
<dbReference type="WBParaSite" id="PgR008_g105_t01">
    <property type="protein sequence ID" value="PgR008_g105_t01"/>
    <property type="gene ID" value="PgR008_g105"/>
</dbReference>
<sequence length="89" mass="10198">MELMNNESPYPSTKYFSCSNCLRYSHVSASSLPTEVASRFRLIEQQTPKTIHSTTVDRSHFISLKDLYKVVQSKTVRSYKERTGESDAC</sequence>
<evidence type="ECO:0000313" key="2">
    <source>
        <dbReference type="WBParaSite" id="PgR008_g105_t01"/>
    </source>
</evidence>
<evidence type="ECO:0000313" key="1">
    <source>
        <dbReference type="Proteomes" id="UP000887569"/>
    </source>
</evidence>
<reference evidence="2" key="1">
    <citation type="submission" date="2022-11" db="UniProtKB">
        <authorList>
            <consortium name="WormBaseParasite"/>
        </authorList>
    </citation>
    <scope>IDENTIFICATION</scope>
</reference>
<protein>
    <submittedName>
        <fullName evidence="2">Uncharacterized protein</fullName>
    </submittedName>
</protein>